<dbReference type="EMBL" id="JAACJN010000021">
    <property type="protein sequence ID" value="KAF5389621.1"/>
    <property type="molecule type" value="Genomic_DNA"/>
</dbReference>
<feature type="compositionally biased region" description="Low complexity" evidence="1">
    <location>
        <begin position="513"/>
        <end position="528"/>
    </location>
</feature>
<dbReference type="PANTHER" id="PTHR31531:SF2">
    <property type="entry name" value="E3 UBIQUITIN-PROTEIN LIGASE E3D"/>
    <property type="match status" value="1"/>
</dbReference>
<dbReference type="OrthoDB" id="66510at2759"/>
<feature type="compositionally biased region" description="Polar residues" evidence="1">
    <location>
        <begin position="53"/>
        <end position="63"/>
    </location>
</feature>
<dbReference type="GO" id="GO:0000209">
    <property type="term" value="P:protein polyubiquitination"/>
    <property type="evidence" value="ECO:0007669"/>
    <property type="project" value="TreeGrafter"/>
</dbReference>
<comment type="caution">
    <text evidence="2">The sequence shown here is derived from an EMBL/GenBank/DDBJ whole genome shotgun (WGS) entry which is preliminary data.</text>
</comment>
<feature type="region of interest" description="Disordered" evidence="1">
    <location>
        <begin position="34"/>
        <end position="69"/>
    </location>
</feature>
<evidence type="ECO:0000313" key="2">
    <source>
        <dbReference type="EMBL" id="KAF5389621.1"/>
    </source>
</evidence>
<name>A0A8H5HUM7_9AGAR</name>
<gene>
    <name evidence="2" type="ORF">D9757_004143</name>
</gene>
<accession>A0A8H5HUM7</accession>
<feature type="compositionally biased region" description="Basic and acidic residues" evidence="1">
    <location>
        <begin position="383"/>
        <end position="394"/>
    </location>
</feature>
<evidence type="ECO:0000313" key="3">
    <source>
        <dbReference type="Proteomes" id="UP000518752"/>
    </source>
</evidence>
<dbReference type="GO" id="GO:0000151">
    <property type="term" value="C:ubiquitin ligase complex"/>
    <property type="evidence" value="ECO:0007669"/>
    <property type="project" value="TreeGrafter"/>
</dbReference>
<dbReference type="GO" id="GO:0030332">
    <property type="term" value="F:cyclin binding"/>
    <property type="evidence" value="ECO:0007669"/>
    <property type="project" value="TreeGrafter"/>
</dbReference>
<dbReference type="PANTHER" id="PTHR31531">
    <property type="entry name" value="E3 UBIQUITIN-PROTEIN LIGASE E3D FAMILY MEMBER"/>
    <property type="match status" value="1"/>
</dbReference>
<dbReference type="GO" id="GO:0061630">
    <property type="term" value="F:ubiquitin protein ligase activity"/>
    <property type="evidence" value="ECO:0007669"/>
    <property type="project" value="TreeGrafter"/>
</dbReference>
<reference evidence="2 3" key="1">
    <citation type="journal article" date="2020" name="ISME J.">
        <title>Uncovering the hidden diversity of litter-decomposition mechanisms in mushroom-forming fungi.</title>
        <authorList>
            <person name="Floudas D."/>
            <person name="Bentzer J."/>
            <person name="Ahren D."/>
            <person name="Johansson T."/>
            <person name="Persson P."/>
            <person name="Tunlid A."/>
        </authorList>
    </citation>
    <scope>NUCLEOTIDE SEQUENCE [LARGE SCALE GENOMIC DNA]</scope>
    <source>
        <strain evidence="2 3">CBS 406.79</strain>
    </source>
</reference>
<feature type="region of interest" description="Disordered" evidence="1">
    <location>
        <begin position="511"/>
        <end position="549"/>
    </location>
</feature>
<dbReference type="GO" id="GO:0051865">
    <property type="term" value="P:protein autoubiquitination"/>
    <property type="evidence" value="ECO:0007669"/>
    <property type="project" value="TreeGrafter"/>
</dbReference>
<dbReference type="AlphaFoldDB" id="A0A8H5HUM7"/>
<dbReference type="Proteomes" id="UP000518752">
    <property type="component" value="Unassembled WGS sequence"/>
</dbReference>
<keyword evidence="3" id="KW-1185">Reference proteome</keyword>
<feature type="compositionally biased region" description="Low complexity" evidence="1">
    <location>
        <begin position="115"/>
        <end position="127"/>
    </location>
</feature>
<feature type="region of interest" description="Disordered" evidence="1">
    <location>
        <begin position="369"/>
        <end position="394"/>
    </location>
</feature>
<dbReference type="InterPro" id="IPR019193">
    <property type="entry name" value="UBQ-conj_enz_E2-bd_prot"/>
</dbReference>
<dbReference type="GO" id="GO:0005829">
    <property type="term" value="C:cytosol"/>
    <property type="evidence" value="ECO:0007669"/>
    <property type="project" value="TreeGrafter"/>
</dbReference>
<proteinExistence type="predicted"/>
<dbReference type="Pfam" id="PF09814">
    <property type="entry name" value="HECT_2"/>
    <property type="match status" value="1"/>
</dbReference>
<dbReference type="GO" id="GO:0043161">
    <property type="term" value="P:proteasome-mediated ubiquitin-dependent protein catabolic process"/>
    <property type="evidence" value="ECO:0007669"/>
    <property type="project" value="TreeGrafter"/>
</dbReference>
<dbReference type="GO" id="GO:0005634">
    <property type="term" value="C:nucleus"/>
    <property type="evidence" value="ECO:0007669"/>
    <property type="project" value="TreeGrafter"/>
</dbReference>
<dbReference type="GO" id="GO:0006513">
    <property type="term" value="P:protein monoubiquitination"/>
    <property type="evidence" value="ECO:0007669"/>
    <property type="project" value="TreeGrafter"/>
</dbReference>
<dbReference type="GO" id="GO:0031624">
    <property type="term" value="F:ubiquitin conjugating enzyme binding"/>
    <property type="evidence" value="ECO:0007669"/>
    <property type="project" value="TreeGrafter"/>
</dbReference>
<sequence>MATLTKVKSEPRINLALASSIPAPFPREALAASRSSVDISFSQPQPQPQLQQSEAGPSTVSDTTESRENDSLHELMPSILHVERACIMALNNLLSLPVHWKTIVPDRRHSMPNTSKSSSSPVEESSSALHTLVSNLRSSSRGTEEMIEASPSENDADLIQELGIRVNEISSSLNFSDAELIETLTSLLSHLNRLSVLINPSSRQIPTASPWSIDVPTESDNLFDTLKRQLSDFQVERLANQQDVMRRGSKPVFVVEASLLWSRIDQELDRVVMMCKERTDYLSLDPPDYEYDTLPGYDHESRYSIEDFAEKDQKRTHAAPPSIMAGGQMSEKRKLDLEAVTMAIDRLYLVVPQLHNQRVELKSTKLAQMEKARTEGSQMTHSSRADGKQKERERDVKELENMLRLIDKASGRTLKDQSVILDGGMKTKLEKIRQRDMREIFVDQLAEHSSARRLHDQDASLEKKPKDPKAMLSLPEFIREAIPSDSLNVHHPQALLTLPEFIKEVPPPPIMASRSPGSSSIKTSISGGALARLRSKTKNRDRSMSAPPLAWLRSSSSKSSLRESQTDGDHSQLSFEINYVAELHENLQHILVFFTVTGAQPSVDLEAEAFPSFSDFRATDGDYLIIKSGSKSSLPIALPAHVSPGKWKIQVQSDHFEIKLATLLASSSSAETKPLLDAAQLSAENATSFICSSCSLPVIQSSQICYRDLPSEHWEELVDAWMCHSSQTLNENIIQNGRSGFWPESDQALVGGSYIIFENAAMAKDNLLPELPKVSLTPLFLWTIKKTDVGEPHQRSRTFGCHPCLRVQKESCHLVRCLCGSVLGRRQERPSSQASAFKIFKYAIRPVSPSSEPFRIPLSAFIVEDMIEFVQAHASYRFVISDDEDERPRILVWLFKPKLQLAYTVSKGYSIPKSGSIHAAKVLFKLIGPSDSIVGVKTILDKYPGFPQAEYLFYPMDTCRRLAVLLKESNRTYPENMRTMTGLEVGWLQRS</sequence>
<protein>
    <submittedName>
        <fullName evidence="2">Uncharacterized protein</fullName>
    </submittedName>
</protein>
<organism evidence="2 3">
    <name type="scientific">Collybiopsis confluens</name>
    <dbReference type="NCBI Taxonomy" id="2823264"/>
    <lineage>
        <taxon>Eukaryota</taxon>
        <taxon>Fungi</taxon>
        <taxon>Dikarya</taxon>
        <taxon>Basidiomycota</taxon>
        <taxon>Agaricomycotina</taxon>
        <taxon>Agaricomycetes</taxon>
        <taxon>Agaricomycetidae</taxon>
        <taxon>Agaricales</taxon>
        <taxon>Marasmiineae</taxon>
        <taxon>Omphalotaceae</taxon>
        <taxon>Collybiopsis</taxon>
    </lineage>
</organism>
<evidence type="ECO:0000256" key="1">
    <source>
        <dbReference type="SAM" id="MobiDB-lite"/>
    </source>
</evidence>
<feature type="region of interest" description="Disordered" evidence="1">
    <location>
        <begin position="107"/>
        <end position="127"/>
    </location>
</feature>